<evidence type="ECO:0000313" key="3">
    <source>
        <dbReference type="Proteomes" id="UP001210925"/>
    </source>
</evidence>
<feature type="region of interest" description="Disordered" evidence="1">
    <location>
        <begin position="21"/>
        <end position="62"/>
    </location>
</feature>
<dbReference type="EMBL" id="JADGKB010000077">
    <property type="protein sequence ID" value="KAJ3254831.1"/>
    <property type="molecule type" value="Genomic_DNA"/>
</dbReference>
<organism evidence="2 3">
    <name type="scientific">Boothiomyces macroporosus</name>
    <dbReference type="NCBI Taxonomy" id="261099"/>
    <lineage>
        <taxon>Eukaryota</taxon>
        <taxon>Fungi</taxon>
        <taxon>Fungi incertae sedis</taxon>
        <taxon>Chytridiomycota</taxon>
        <taxon>Chytridiomycota incertae sedis</taxon>
        <taxon>Chytridiomycetes</taxon>
        <taxon>Rhizophydiales</taxon>
        <taxon>Terramycetaceae</taxon>
        <taxon>Boothiomyces</taxon>
    </lineage>
</organism>
<keyword evidence="3" id="KW-1185">Reference proteome</keyword>
<accession>A0AAD5Y1U2</accession>
<dbReference type="AlphaFoldDB" id="A0AAD5Y1U2"/>
<feature type="compositionally biased region" description="Acidic residues" evidence="1">
    <location>
        <begin position="26"/>
        <end position="48"/>
    </location>
</feature>
<proteinExistence type="predicted"/>
<comment type="caution">
    <text evidence="2">The sequence shown here is derived from an EMBL/GenBank/DDBJ whole genome shotgun (WGS) entry which is preliminary data.</text>
</comment>
<name>A0AAD5Y1U2_9FUNG</name>
<feature type="compositionally biased region" description="Acidic residues" evidence="1">
    <location>
        <begin position="86"/>
        <end position="102"/>
    </location>
</feature>
<sequence>MPFDSDLEILDEKSFLSKATEQVVISDDDDSDFDAEMEDSDDSSSDDEDRVHSSNQISKKELDALRADQKKFGWTKHCTGLKYPEGYEEEEAEMTEGEEDHEENFIETQKNPNLKESFFETKFESDDDDDEYVDSPDSSEGEMDTEETVQKGKSTLIIGNILEIKVQVNENILKQDVELVDLTAQITNVAIEKLE</sequence>
<feature type="compositionally biased region" description="Acidic residues" evidence="1">
    <location>
        <begin position="125"/>
        <end position="147"/>
    </location>
</feature>
<evidence type="ECO:0000313" key="2">
    <source>
        <dbReference type="EMBL" id="KAJ3254831.1"/>
    </source>
</evidence>
<evidence type="ECO:0000256" key="1">
    <source>
        <dbReference type="SAM" id="MobiDB-lite"/>
    </source>
</evidence>
<dbReference type="Proteomes" id="UP001210925">
    <property type="component" value="Unassembled WGS sequence"/>
</dbReference>
<feature type="region of interest" description="Disordered" evidence="1">
    <location>
        <begin position="83"/>
        <end position="105"/>
    </location>
</feature>
<reference evidence="2" key="1">
    <citation type="submission" date="2020-05" db="EMBL/GenBank/DDBJ databases">
        <title>Phylogenomic resolution of chytrid fungi.</title>
        <authorList>
            <person name="Stajich J.E."/>
            <person name="Amses K."/>
            <person name="Simmons R."/>
            <person name="Seto K."/>
            <person name="Myers J."/>
            <person name="Bonds A."/>
            <person name="Quandt C.A."/>
            <person name="Barry K."/>
            <person name="Liu P."/>
            <person name="Grigoriev I."/>
            <person name="Longcore J.E."/>
            <person name="James T.Y."/>
        </authorList>
    </citation>
    <scope>NUCLEOTIDE SEQUENCE</scope>
    <source>
        <strain evidence="2">PLAUS21</strain>
    </source>
</reference>
<feature type="region of interest" description="Disordered" evidence="1">
    <location>
        <begin position="120"/>
        <end position="150"/>
    </location>
</feature>
<protein>
    <submittedName>
        <fullName evidence="2">Uncharacterized protein</fullName>
    </submittedName>
</protein>
<gene>
    <name evidence="2" type="ORF">HK103_006821</name>
</gene>